<evidence type="ECO:0000256" key="1">
    <source>
        <dbReference type="SAM" id="MobiDB-lite"/>
    </source>
</evidence>
<sequence length="41" mass="4295">MRPPRRGKVENRANLSACCAGAEGSTPPPLKKALFSCVPSP</sequence>
<dbReference type="EMBL" id="AAXG02000004">
    <property type="protein sequence ID" value="EDN01740.1"/>
    <property type="molecule type" value="Genomic_DNA"/>
</dbReference>
<feature type="region of interest" description="Disordered" evidence="1">
    <location>
        <begin position="20"/>
        <end position="41"/>
    </location>
</feature>
<accession>A6NQD5</accession>
<dbReference type="Proteomes" id="UP000003639">
    <property type="component" value="Unassembled WGS sequence"/>
</dbReference>
<comment type="caution">
    <text evidence="2">The sequence shown here is derived from an EMBL/GenBank/DDBJ whole genome shotgun (WGS) entry which is preliminary data.</text>
</comment>
<reference evidence="2 3" key="2">
    <citation type="submission" date="2007-06" db="EMBL/GenBank/DDBJ databases">
        <title>Draft genome sequence of Pseudoflavonifractor capillosus ATCC 29799.</title>
        <authorList>
            <person name="Sudarsanam P."/>
            <person name="Ley R."/>
            <person name="Guruge J."/>
            <person name="Turnbaugh P.J."/>
            <person name="Mahowald M."/>
            <person name="Liep D."/>
            <person name="Gordon J."/>
        </authorList>
    </citation>
    <scope>NUCLEOTIDE SEQUENCE [LARGE SCALE GENOMIC DNA]</scope>
    <source>
        <strain evidence="2 3">ATCC 29799</strain>
    </source>
</reference>
<keyword evidence="3" id="KW-1185">Reference proteome</keyword>
<proteinExistence type="predicted"/>
<name>A6NQD5_9FIRM</name>
<reference evidence="2 3" key="1">
    <citation type="submission" date="2007-04" db="EMBL/GenBank/DDBJ databases">
        <authorList>
            <person name="Fulton L."/>
            <person name="Clifton S."/>
            <person name="Fulton B."/>
            <person name="Xu J."/>
            <person name="Minx P."/>
            <person name="Pepin K.H."/>
            <person name="Johnson M."/>
            <person name="Thiruvilangam P."/>
            <person name="Bhonagiri V."/>
            <person name="Nash W.E."/>
            <person name="Mardis E.R."/>
            <person name="Wilson R.K."/>
        </authorList>
    </citation>
    <scope>NUCLEOTIDE SEQUENCE [LARGE SCALE GENOMIC DNA]</scope>
    <source>
        <strain evidence="2 3">ATCC 29799</strain>
    </source>
</reference>
<dbReference type="AlphaFoldDB" id="A6NQD5"/>
<gene>
    <name evidence="2" type="ORF">BACCAP_00405</name>
</gene>
<protein>
    <submittedName>
        <fullName evidence="2">Uncharacterized protein</fullName>
    </submittedName>
</protein>
<evidence type="ECO:0000313" key="2">
    <source>
        <dbReference type="EMBL" id="EDN01740.1"/>
    </source>
</evidence>
<evidence type="ECO:0000313" key="3">
    <source>
        <dbReference type="Proteomes" id="UP000003639"/>
    </source>
</evidence>
<organism evidence="2 3">
    <name type="scientific">Pseudoflavonifractor capillosus ATCC 29799</name>
    <dbReference type="NCBI Taxonomy" id="411467"/>
    <lineage>
        <taxon>Bacteria</taxon>
        <taxon>Bacillati</taxon>
        <taxon>Bacillota</taxon>
        <taxon>Clostridia</taxon>
        <taxon>Eubacteriales</taxon>
        <taxon>Oscillospiraceae</taxon>
        <taxon>Pseudoflavonifractor</taxon>
    </lineage>
</organism>
<dbReference type="STRING" id="411467.BACCAP_00405"/>